<keyword evidence="1 5" id="KW-1003">Cell membrane</keyword>
<dbReference type="PANTHER" id="PTHR36917">
    <property type="entry name" value="INTRACELLULAR SEPTATION PROTEIN A-RELATED"/>
    <property type="match status" value="1"/>
</dbReference>
<dbReference type="EMBL" id="VHSH01000008">
    <property type="protein sequence ID" value="TQV76280.1"/>
    <property type="molecule type" value="Genomic_DNA"/>
</dbReference>
<dbReference type="GO" id="GO:0005886">
    <property type="term" value="C:plasma membrane"/>
    <property type="evidence" value="ECO:0007669"/>
    <property type="project" value="UniProtKB-SubCell"/>
</dbReference>
<evidence type="ECO:0000313" key="6">
    <source>
        <dbReference type="EMBL" id="TQV76280.1"/>
    </source>
</evidence>
<organism evidence="6 7">
    <name type="scientific">Denitrobaculum tricleocarpae</name>
    <dbReference type="NCBI Taxonomy" id="2591009"/>
    <lineage>
        <taxon>Bacteria</taxon>
        <taxon>Pseudomonadati</taxon>
        <taxon>Pseudomonadota</taxon>
        <taxon>Alphaproteobacteria</taxon>
        <taxon>Rhodospirillales</taxon>
        <taxon>Rhodospirillaceae</taxon>
        <taxon>Denitrobaculum</taxon>
    </lineage>
</organism>
<feature type="transmembrane region" description="Helical" evidence="5">
    <location>
        <begin position="64"/>
        <end position="83"/>
    </location>
</feature>
<keyword evidence="7" id="KW-1185">Reference proteome</keyword>
<accession>A0A545TGB5</accession>
<dbReference type="Proteomes" id="UP000315252">
    <property type="component" value="Unassembled WGS sequence"/>
</dbReference>
<comment type="caution">
    <text evidence="6">The sequence shown here is derived from an EMBL/GenBank/DDBJ whole genome shotgun (WGS) entry which is preliminary data.</text>
</comment>
<feature type="transmembrane region" description="Helical" evidence="5">
    <location>
        <begin position="37"/>
        <end position="57"/>
    </location>
</feature>
<feature type="transmembrane region" description="Helical" evidence="5">
    <location>
        <begin position="135"/>
        <end position="153"/>
    </location>
</feature>
<dbReference type="RefSeq" id="WP_142898543.1">
    <property type="nucleotide sequence ID" value="NZ_ML660059.1"/>
</dbReference>
<dbReference type="HAMAP" id="MF_00189">
    <property type="entry name" value="YciB"/>
    <property type="match status" value="1"/>
</dbReference>
<dbReference type="Pfam" id="PF04279">
    <property type="entry name" value="IspA"/>
    <property type="match status" value="1"/>
</dbReference>
<comment type="function">
    <text evidence="5">Plays a role in cell envelope biogenesis, maintenance of cell envelope integrity and membrane homeostasis.</text>
</comment>
<sequence>MTEQAPRADKAPKWLKPTTEYGPLAVFFLAYYLQKDLLVATGGLMAATAVSLVLSLVTIKKVPMMPLITAIIVGVFGGLTLLLNDETFIKLKPTIVQALFAVILLGGLAFGKALLKPVMGSAWPMSETGWRRLTLHFGLFFAAMAVLNEVVWRTQSEEFWVNFKVFGLMGLTFLFVLTQIPLMNRYALPEEAKDRSEG</sequence>
<reference evidence="6 7" key="1">
    <citation type="submission" date="2019-06" db="EMBL/GenBank/DDBJ databases">
        <title>Whole genome sequence for Rhodospirillaceae sp. R148.</title>
        <authorList>
            <person name="Wang G."/>
        </authorList>
    </citation>
    <scope>NUCLEOTIDE SEQUENCE [LARGE SCALE GENOMIC DNA]</scope>
    <source>
        <strain evidence="6 7">R148</strain>
    </source>
</reference>
<keyword evidence="4 5" id="KW-0472">Membrane</keyword>
<evidence type="ECO:0000256" key="5">
    <source>
        <dbReference type="HAMAP-Rule" id="MF_00189"/>
    </source>
</evidence>
<feature type="transmembrane region" description="Helical" evidence="5">
    <location>
        <begin position="95"/>
        <end position="115"/>
    </location>
</feature>
<dbReference type="AlphaFoldDB" id="A0A545TGB5"/>
<evidence type="ECO:0000256" key="1">
    <source>
        <dbReference type="ARBA" id="ARBA00022475"/>
    </source>
</evidence>
<evidence type="ECO:0000256" key="3">
    <source>
        <dbReference type="ARBA" id="ARBA00022989"/>
    </source>
</evidence>
<comment type="similarity">
    <text evidence="5">Belongs to the YciB family.</text>
</comment>
<proteinExistence type="inferred from homology"/>
<evidence type="ECO:0000256" key="4">
    <source>
        <dbReference type="ARBA" id="ARBA00023136"/>
    </source>
</evidence>
<dbReference type="OrthoDB" id="9788219at2"/>
<name>A0A545TGB5_9PROT</name>
<protein>
    <recommendedName>
        <fullName evidence="5">Inner membrane-spanning protein YciB</fullName>
    </recommendedName>
</protein>
<evidence type="ECO:0000256" key="2">
    <source>
        <dbReference type="ARBA" id="ARBA00022692"/>
    </source>
</evidence>
<gene>
    <name evidence="5" type="primary">yciB</name>
    <name evidence="6" type="ORF">FKG95_21865</name>
</gene>
<keyword evidence="3 5" id="KW-1133">Transmembrane helix</keyword>
<comment type="subcellular location">
    <subcellularLocation>
        <location evidence="5">Cell inner membrane</location>
        <topology evidence="5">Multi-pass membrane protein</topology>
    </subcellularLocation>
</comment>
<dbReference type="NCBIfam" id="NF001323">
    <property type="entry name" value="PRK00259.1-1"/>
    <property type="match status" value="1"/>
</dbReference>
<dbReference type="PANTHER" id="PTHR36917:SF1">
    <property type="entry name" value="INNER MEMBRANE-SPANNING PROTEIN YCIB"/>
    <property type="match status" value="1"/>
</dbReference>
<dbReference type="InterPro" id="IPR006008">
    <property type="entry name" value="YciB"/>
</dbReference>
<keyword evidence="2 5" id="KW-0812">Transmembrane</keyword>
<evidence type="ECO:0000313" key="7">
    <source>
        <dbReference type="Proteomes" id="UP000315252"/>
    </source>
</evidence>
<feature type="transmembrane region" description="Helical" evidence="5">
    <location>
        <begin position="159"/>
        <end position="177"/>
    </location>
</feature>
<dbReference type="NCBIfam" id="TIGR00997">
    <property type="entry name" value="ispZ"/>
    <property type="match status" value="1"/>
</dbReference>
<keyword evidence="5" id="KW-0997">Cell inner membrane</keyword>